<dbReference type="GO" id="GO:0042744">
    <property type="term" value="P:hydrogen peroxide catabolic process"/>
    <property type="evidence" value="ECO:0007669"/>
    <property type="project" value="Ensembl"/>
</dbReference>
<comment type="similarity">
    <text evidence="1 5">Belongs to the glutathione peroxidase family.</text>
</comment>
<reference evidence="7" key="1">
    <citation type="submission" date="2025-08" db="UniProtKB">
        <authorList>
            <consortium name="Ensembl"/>
        </authorList>
    </citation>
    <scope>IDENTIFICATION</scope>
</reference>
<protein>
    <recommendedName>
        <fullName evidence="2 5">Glutathione peroxidase</fullName>
    </recommendedName>
</protein>
<keyword evidence="3 5" id="KW-0575">Peroxidase</keyword>
<keyword evidence="4 5" id="KW-0560">Oxidoreductase</keyword>
<dbReference type="GO" id="GO:0004602">
    <property type="term" value="F:glutathione peroxidase activity"/>
    <property type="evidence" value="ECO:0007669"/>
    <property type="project" value="Ensembl"/>
</dbReference>
<dbReference type="PANTHER" id="PTHR11592">
    <property type="entry name" value="GLUTATHIONE PEROXIDASE"/>
    <property type="match status" value="1"/>
</dbReference>
<dbReference type="GO" id="GO:0042802">
    <property type="term" value="F:identical protein binding"/>
    <property type="evidence" value="ECO:0007669"/>
    <property type="project" value="Ensembl"/>
</dbReference>
<dbReference type="InParanoid" id="A0A663F6A1"/>
<dbReference type="GO" id="GO:0008430">
    <property type="term" value="F:selenium binding"/>
    <property type="evidence" value="ECO:0007669"/>
    <property type="project" value="Ensembl"/>
</dbReference>
<evidence type="ECO:0000313" key="8">
    <source>
        <dbReference type="Proteomes" id="UP000472275"/>
    </source>
</evidence>
<reference evidence="7" key="2">
    <citation type="submission" date="2025-09" db="UniProtKB">
        <authorList>
            <consortium name="Ensembl"/>
        </authorList>
    </citation>
    <scope>IDENTIFICATION</scope>
</reference>
<dbReference type="GeneTree" id="ENSGT00940000161754"/>
<feature type="compositionally biased region" description="Basic residues" evidence="6">
    <location>
        <begin position="12"/>
        <end position="30"/>
    </location>
</feature>
<keyword evidence="8" id="KW-1185">Reference proteome</keyword>
<evidence type="ECO:0000256" key="4">
    <source>
        <dbReference type="ARBA" id="ARBA00023002"/>
    </source>
</evidence>
<dbReference type="Proteomes" id="UP000472275">
    <property type="component" value="Chromosome 22"/>
</dbReference>
<evidence type="ECO:0000313" key="7">
    <source>
        <dbReference type="Ensembl" id="ENSACCP00020019962.1"/>
    </source>
</evidence>
<dbReference type="Pfam" id="PF00255">
    <property type="entry name" value="GSHPx"/>
    <property type="match status" value="1"/>
</dbReference>
<dbReference type="PROSITE" id="PS00763">
    <property type="entry name" value="GLUTATHIONE_PEROXID_2"/>
    <property type="match status" value="1"/>
</dbReference>
<name>A0A663F6A1_AQUCH</name>
<dbReference type="PANTHER" id="PTHR11592:SF32">
    <property type="entry name" value="GLUTATHIONE PEROXIDASE 3"/>
    <property type="match status" value="1"/>
</dbReference>
<evidence type="ECO:0000256" key="3">
    <source>
        <dbReference type="ARBA" id="ARBA00022559"/>
    </source>
</evidence>
<dbReference type="InterPro" id="IPR029760">
    <property type="entry name" value="GPX_CS"/>
</dbReference>
<dbReference type="SUPFAM" id="SSF52833">
    <property type="entry name" value="Thioredoxin-like"/>
    <property type="match status" value="1"/>
</dbReference>
<organism evidence="7 8">
    <name type="scientific">Aquila chrysaetos chrysaetos</name>
    <dbReference type="NCBI Taxonomy" id="223781"/>
    <lineage>
        <taxon>Eukaryota</taxon>
        <taxon>Metazoa</taxon>
        <taxon>Chordata</taxon>
        <taxon>Craniata</taxon>
        <taxon>Vertebrata</taxon>
        <taxon>Euteleostomi</taxon>
        <taxon>Archelosauria</taxon>
        <taxon>Archosauria</taxon>
        <taxon>Dinosauria</taxon>
        <taxon>Saurischia</taxon>
        <taxon>Theropoda</taxon>
        <taxon>Coelurosauria</taxon>
        <taxon>Aves</taxon>
        <taxon>Neognathae</taxon>
        <taxon>Neoaves</taxon>
        <taxon>Telluraves</taxon>
        <taxon>Accipitrimorphae</taxon>
        <taxon>Accipitriformes</taxon>
        <taxon>Accipitridae</taxon>
        <taxon>Accipitrinae</taxon>
        <taxon>Aquila</taxon>
    </lineage>
</organism>
<evidence type="ECO:0000256" key="5">
    <source>
        <dbReference type="RuleBase" id="RU000499"/>
    </source>
</evidence>
<evidence type="ECO:0000256" key="2">
    <source>
        <dbReference type="ARBA" id="ARBA00012310"/>
    </source>
</evidence>
<dbReference type="Ensembl" id="ENSACCT00020020833.1">
    <property type="protein sequence ID" value="ENSACCP00020019962.1"/>
    <property type="gene ID" value="ENSACCG00020013736.1"/>
</dbReference>
<dbReference type="AlphaFoldDB" id="A0A663F6A1"/>
<dbReference type="PROSITE" id="PS51355">
    <property type="entry name" value="GLUTATHIONE_PEROXID_3"/>
    <property type="match status" value="1"/>
</dbReference>
<accession>A0A663F6A1</accession>
<dbReference type="PRINTS" id="PR01011">
    <property type="entry name" value="GLUTPROXDASE"/>
</dbReference>
<dbReference type="Gene3D" id="3.40.30.10">
    <property type="entry name" value="Glutaredoxin"/>
    <property type="match status" value="1"/>
</dbReference>
<dbReference type="GO" id="GO:0006979">
    <property type="term" value="P:response to oxidative stress"/>
    <property type="evidence" value="ECO:0007669"/>
    <property type="project" value="InterPro"/>
</dbReference>
<evidence type="ECO:0000256" key="6">
    <source>
        <dbReference type="SAM" id="MobiDB-lite"/>
    </source>
</evidence>
<dbReference type="InterPro" id="IPR000889">
    <property type="entry name" value="Glutathione_peroxidase"/>
</dbReference>
<gene>
    <name evidence="7" type="primary">GPX3</name>
</gene>
<proteinExistence type="inferred from homology"/>
<sequence length="239" mass="26596">GLTLQYLGKGPAGHRHPRGQGRQPKSRRCHPGVQPLAGPHGRSCRRELGEKGNACSRGPSPAGDAPRGGWCRCGGKPCPLLTHPWLCLHAELNALQNELGPYGLVVLGFPSNQFGKQEPGQNSEILPALKYVRPGGGFVPNFQLFQKGDVNGAKEQKVYTFLKNACPPVAEEFANPKNLFWEPLRNHDIKWNFEKFLVGPDGVPVMRWYHRTNIAVVKNDIIAYIRQQQQQEQQQQQGQ</sequence>
<dbReference type="InterPro" id="IPR036249">
    <property type="entry name" value="Thioredoxin-like_sf"/>
</dbReference>
<feature type="region of interest" description="Disordered" evidence="6">
    <location>
        <begin position="1"/>
        <end position="43"/>
    </location>
</feature>
<evidence type="ECO:0000256" key="1">
    <source>
        <dbReference type="ARBA" id="ARBA00006926"/>
    </source>
</evidence>
<dbReference type="GO" id="GO:0005615">
    <property type="term" value="C:extracellular space"/>
    <property type="evidence" value="ECO:0007669"/>
    <property type="project" value="Ensembl"/>
</dbReference>